<dbReference type="EMBL" id="CM056744">
    <property type="protein sequence ID" value="KAJ8666642.1"/>
    <property type="molecule type" value="Genomic_DNA"/>
</dbReference>
<organism evidence="1 2">
    <name type="scientific">Eretmocerus hayati</name>
    <dbReference type="NCBI Taxonomy" id="131215"/>
    <lineage>
        <taxon>Eukaryota</taxon>
        <taxon>Metazoa</taxon>
        <taxon>Ecdysozoa</taxon>
        <taxon>Arthropoda</taxon>
        <taxon>Hexapoda</taxon>
        <taxon>Insecta</taxon>
        <taxon>Pterygota</taxon>
        <taxon>Neoptera</taxon>
        <taxon>Endopterygota</taxon>
        <taxon>Hymenoptera</taxon>
        <taxon>Apocrita</taxon>
        <taxon>Proctotrupomorpha</taxon>
        <taxon>Chalcidoidea</taxon>
        <taxon>Aphelinidae</taxon>
        <taxon>Aphelininae</taxon>
        <taxon>Eretmocerus</taxon>
    </lineage>
</organism>
<name>A0ACC2N8H0_9HYME</name>
<gene>
    <name evidence="1" type="ORF">QAD02_008304</name>
</gene>
<dbReference type="Proteomes" id="UP001239111">
    <property type="component" value="Chromosome 4"/>
</dbReference>
<evidence type="ECO:0000313" key="2">
    <source>
        <dbReference type="Proteomes" id="UP001239111"/>
    </source>
</evidence>
<evidence type="ECO:0000313" key="1">
    <source>
        <dbReference type="EMBL" id="KAJ8666642.1"/>
    </source>
</evidence>
<accession>A0ACC2N8H0</accession>
<proteinExistence type="predicted"/>
<protein>
    <submittedName>
        <fullName evidence="1">Uncharacterized protein</fullName>
    </submittedName>
</protein>
<keyword evidence="2" id="KW-1185">Reference proteome</keyword>
<reference evidence="1" key="1">
    <citation type="submission" date="2023-04" db="EMBL/GenBank/DDBJ databases">
        <title>A chromosome-level genome assembly of the parasitoid wasp Eretmocerus hayati.</title>
        <authorList>
            <person name="Zhong Y."/>
            <person name="Liu S."/>
            <person name="Liu Y."/>
        </authorList>
    </citation>
    <scope>NUCLEOTIDE SEQUENCE</scope>
    <source>
        <strain evidence="1">ZJU_SS_LIU_2023</strain>
    </source>
</reference>
<sequence length="509" mass="58706">MLDDEVRRINTRSDLEPKEEFDDLVKVERVSVLQLEARESQGANHQQGDEPHDSNLSISPSIFGHDDEEPFIAIEGRSESSVASNEFSDENESIDIEDQSESSVSSAQHWSDDSEASTLSTESHVSESIRSDYSDGGGTIGRTPLPSEINRTYPINISEVVEDSVIRYDSESDEYLPIDQAQEHLNENPVMGAQPNIEEIPRTRAQAIDVHRQVSRFMDLLYHRGFRYPRNALDDVIRRREANEWQANQQRIQRRLNDNDHDAEDYIIHVRQDLRERNVENNVLLHEFYDRAAQPIFDQHQNGQAYQHIFSRNSGFDLAVNGQMANDSHLYNYDYNYGMGMYQYDQNAPNMGMYYVDQNYMMENNFGEQLPMYYEPMDLGARESSVIIEDITGREEEYMRLNGLQVVAGPEILQQQEPPQQQQRPSVIQYAQPRQVPIIQLGGGRGDAGDVPQLSDREPSLDKRRHTEAYDHWEEAAVDLDTSIRRDTPLPSSALTRRRAMKKWMNLDM</sequence>
<comment type="caution">
    <text evidence="1">The sequence shown here is derived from an EMBL/GenBank/DDBJ whole genome shotgun (WGS) entry which is preliminary data.</text>
</comment>